<accession>A0A9E8MXW7</accession>
<organism evidence="2 3">
    <name type="scientific">Lacinutrix neustonica</name>
    <dbReference type="NCBI Taxonomy" id="2980107"/>
    <lineage>
        <taxon>Bacteria</taxon>
        <taxon>Pseudomonadati</taxon>
        <taxon>Bacteroidota</taxon>
        <taxon>Flavobacteriia</taxon>
        <taxon>Flavobacteriales</taxon>
        <taxon>Flavobacteriaceae</taxon>
        <taxon>Lacinutrix</taxon>
    </lineage>
</organism>
<dbReference type="PANTHER" id="PTHR43245">
    <property type="entry name" value="BIFUNCTIONAL POLYMYXIN RESISTANCE PROTEIN ARNA"/>
    <property type="match status" value="1"/>
</dbReference>
<keyword evidence="3" id="KW-1185">Reference proteome</keyword>
<reference evidence="2" key="1">
    <citation type="submission" date="2022-11" db="EMBL/GenBank/DDBJ databases">
        <title>Lacinutrix neustonica HL-RS19T sp. nov., isolated from the surface microlayer sample of brackish Lake Shihwa.</title>
        <authorList>
            <person name="Choi J.Y."/>
            <person name="Hwang C.Y."/>
        </authorList>
    </citation>
    <scope>NUCLEOTIDE SEQUENCE</scope>
    <source>
        <strain evidence="2">HL-RS19</strain>
    </source>
</reference>
<dbReference type="Gene3D" id="3.40.50.720">
    <property type="entry name" value="NAD(P)-binding Rossmann-like Domain"/>
    <property type="match status" value="1"/>
</dbReference>
<dbReference type="Proteomes" id="UP001164705">
    <property type="component" value="Chromosome"/>
</dbReference>
<evidence type="ECO:0000313" key="2">
    <source>
        <dbReference type="EMBL" id="WAC02294.1"/>
    </source>
</evidence>
<feature type="domain" description="Thioester reductase (TE)" evidence="1">
    <location>
        <begin position="5"/>
        <end position="257"/>
    </location>
</feature>
<name>A0A9E8MXW7_9FLAO</name>
<dbReference type="AlphaFoldDB" id="A0A9E8MXW7"/>
<dbReference type="InterPro" id="IPR050177">
    <property type="entry name" value="Lipid_A_modif_metabolic_enz"/>
</dbReference>
<dbReference type="RefSeq" id="WP_267676888.1">
    <property type="nucleotide sequence ID" value="NZ_CP113088.1"/>
</dbReference>
<sequence length="302" mass="34761">MSCLLTGGTGIVGSHIIFDWLKKALVDQTVNHLYVVIRNSSIAAQDRLLQILNDASRPNYLNPFSIEECLSKITVISEDLIAITKKTLEVHPFDTVIHCAGSTNLSHASDTKTQVHEQNFLATKQLLDNLPTRVNRFIYISTAYSYGIQKEKVNDSIANYRVDDFRNPYEQSKYETERFVKKTCEEKHINAQILRPSIICGRLIDKPFFETPKFDVFYAWAIFLDKYAPKFKNAFRIWIDKESGLNIVPVDFVSKAILYAFLNPDIKELNIVNPKQILHKDYVGEVRNLLPLMIMNMLRKNL</sequence>
<evidence type="ECO:0000259" key="1">
    <source>
        <dbReference type="Pfam" id="PF07993"/>
    </source>
</evidence>
<dbReference type="EMBL" id="CP113088">
    <property type="protein sequence ID" value="WAC02294.1"/>
    <property type="molecule type" value="Genomic_DNA"/>
</dbReference>
<dbReference type="KEGG" id="lnu:N7U66_00520"/>
<gene>
    <name evidence="2" type="ORF">N7U66_00520</name>
</gene>
<dbReference type="PANTHER" id="PTHR43245:SF51">
    <property type="entry name" value="SHORT CHAIN DEHYDROGENASE_REDUCTASE FAMILY 42E, MEMBER 2"/>
    <property type="match status" value="1"/>
</dbReference>
<dbReference type="InterPro" id="IPR013120">
    <property type="entry name" value="FAR_NAD-bd"/>
</dbReference>
<proteinExistence type="predicted"/>
<evidence type="ECO:0000313" key="3">
    <source>
        <dbReference type="Proteomes" id="UP001164705"/>
    </source>
</evidence>
<protein>
    <submittedName>
        <fullName evidence="2">SDR family oxidoreductase</fullName>
    </submittedName>
</protein>
<dbReference type="SUPFAM" id="SSF51735">
    <property type="entry name" value="NAD(P)-binding Rossmann-fold domains"/>
    <property type="match status" value="1"/>
</dbReference>
<dbReference type="InterPro" id="IPR036291">
    <property type="entry name" value="NAD(P)-bd_dom_sf"/>
</dbReference>
<dbReference type="Pfam" id="PF07993">
    <property type="entry name" value="NAD_binding_4"/>
    <property type="match status" value="1"/>
</dbReference>